<evidence type="ECO:0000256" key="1">
    <source>
        <dbReference type="SAM" id="Phobius"/>
    </source>
</evidence>
<dbReference type="PANTHER" id="PTHR34703">
    <property type="entry name" value="ANTIPORTER SUBUNIT MNHG2-RELATED"/>
    <property type="match status" value="1"/>
</dbReference>
<dbReference type="NCBIfam" id="TIGR01300">
    <property type="entry name" value="CPA3_mnhG_phaG"/>
    <property type="match status" value="1"/>
</dbReference>
<feature type="transmembrane region" description="Helical" evidence="1">
    <location>
        <begin position="63"/>
        <end position="82"/>
    </location>
</feature>
<keyword evidence="1" id="KW-0472">Membrane</keyword>
<reference evidence="2" key="1">
    <citation type="submission" date="2018-06" db="EMBL/GenBank/DDBJ databases">
        <authorList>
            <person name="Zhirakovskaya E."/>
        </authorList>
    </citation>
    <scope>NUCLEOTIDE SEQUENCE</scope>
</reference>
<dbReference type="PANTHER" id="PTHR34703:SF1">
    <property type="entry name" value="ANTIPORTER SUBUNIT MNHG2-RELATED"/>
    <property type="match status" value="1"/>
</dbReference>
<name>A0A3B0ZN61_9ZZZZ</name>
<gene>
    <name evidence="2" type="ORF">MNBD_GAMMA22-646</name>
</gene>
<accession>A0A3B0ZN61</accession>
<protein>
    <submittedName>
        <fullName evidence="2">Na(+) H(+) antiporter subunit G</fullName>
    </submittedName>
</protein>
<dbReference type="InterPro" id="IPR005133">
    <property type="entry name" value="PhaG_MnhG_YufB"/>
</dbReference>
<sequence length="106" mass="11599">MSEFIQILTGVSLLLGSFLGITGAIGLIRFPDFYSRMHAAGITDTLCATLIIFGLMLQTKWDLALVKLIIILLFIFFINPTASHALAKAALHGGLKPKVIDQQREN</sequence>
<keyword evidence="1" id="KW-0812">Transmembrane</keyword>
<feature type="transmembrane region" description="Helical" evidence="1">
    <location>
        <begin position="39"/>
        <end position="57"/>
    </location>
</feature>
<proteinExistence type="predicted"/>
<feature type="transmembrane region" description="Helical" evidence="1">
    <location>
        <begin position="6"/>
        <end position="27"/>
    </location>
</feature>
<organism evidence="2">
    <name type="scientific">hydrothermal vent metagenome</name>
    <dbReference type="NCBI Taxonomy" id="652676"/>
    <lineage>
        <taxon>unclassified sequences</taxon>
        <taxon>metagenomes</taxon>
        <taxon>ecological metagenomes</taxon>
    </lineage>
</organism>
<evidence type="ECO:0000313" key="2">
    <source>
        <dbReference type="EMBL" id="VAW93111.1"/>
    </source>
</evidence>
<dbReference type="AlphaFoldDB" id="A0A3B0ZN61"/>
<dbReference type="Pfam" id="PF03334">
    <property type="entry name" value="PhaG_MnhG_YufB"/>
    <property type="match status" value="1"/>
</dbReference>
<dbReference type="EMBL" id="UOFS01000013">
    <property type="protein sequence ID" value="VAW93111.1"/>
    <property type="molecule type" value="Genomic_DNA"/>
</dbReference>
<dbReference type="GO" id="GO:0015385">
    <property type="term" value="F:sodium:proton antiporter activity"/>
    <property type="evidence" value="ECO:0007669"/>
    <property type="project" value="TreeGrafter"/>
</dbReference>
<keyword evidence="1" id="KW-1133">Transmembrane helix</keyword>